<feature type="domain" description="Integral membrane bound transporter" evidence="6">
    <location>
        <begin position="236"/>
        <end position="359"/>
    </location>
</feature>
<keyword evidence="2 5" id="KW-0812">Transmembrane</keyword>
<feature type="transmembrane region" description="Helical" evidence="5">
    <location>
        <begin position="269"/>
        <end position="287"/>
    </location>
</feature>
<feature type="transmembrane region" description="Helical" evidence="5">
    <location>
        <begin position="80"/>
        <end position="99"/>
    </location>
</feature>
<accession>A0A9J7BXX2</accession>
<evidence type="ECO:0000259" key="6">
    <source>
        <dbReference type="Pfam" id="PF13515"/>
    </source>
</evidence>
<feature type="transmembrane region" description="Helical" evidence="5">
    <location>
        <begin position="128"/>
        <end position="145"/>
    </location>
</feature>
<name>A0A9J7BXX2_9BACT</name>
<reference evidence="7" key="1">
    <citation type="submission" date="2021-04" db="EMBL/GenBank/DDBJ databases">
        <title>Phylogenetic analysis of Acidobacteriaceae.</title>
        <authorList>
            <person name="Qiu L."/>
            <person name="Zhang Q."/>
        </authorList>
    </citation>
    <scope>NUCLEOTIDE SEQUENCE</scope>
    <source>
        <strain evidence="7">DSM 25168</strain>
    </source>
</reference>
<dbReference type="Pfam" id="PF13515">
    <property type="entry name" value="FUSC_2"/>
    <property type="match status" value="1"/>
</dbReference>
<evidence type="ECO:0000313" key="7">
    <source>
        <dbReference type="EMBL" id="UWZ85958.1"/>
    </source>
</evidence>
<protein>
    <submittedName>
        <fullName evidence="7">FUSC family protein</fullName>
    </submittedName>
</protein>
<keyword evidence="4 5" id="KW-0472">Membrane</keyword>
<dbReference type="GO" id="GO:0016020">
    <property type="term" value="C:membrane"/>
    <property type="evidence" value="ECO:0007669"/>
    <property type="project" value="UniProtKB-SubCell"/>
</dbReference>
<keyword evidence="3 5" id="KW-1133">Transmembrane helix</keyword>
<feature type="transmembrane region" description="Helical" evidence="5">
    <location>
        <begin position="346"/>
        <end position="365"/>
    </location>
</feature>
<evidence type="ECO:0000256" key="4">
    <source>
        <dbReference type="ARBA" id="ARBA00023136"/>
    </source>
</evidence>
<keyword evidence="8" id="KW-1185">Reference proteome</keyword>
<organism evidence="7 8">
    <name type="scientific">Occallatibacter riparius</name>
    <dbReference type="NCBI Taxonomy" id="1002689"/>
    <lineage>
        <taxon>Bacteria</taxon>
        <taxon>Pseudomonadati</taxon>
        <taxon>Acidobacteriota</taxon>
        <taxon>Terriglobia</taxon>
        <taxon>Terriglobales</taxon>
        <taxon>Acidobacteriaceae</taxon>
        <taxon>Occallatibacter</taxon>
    </lineage>
</organism>
<dbReference type="InterPro" id="IPR049453">
    <property type="entry name" value="Memb_transporter_dom"/>
</dbReference>
<feature type="transmembrane region" description="Helical" evidence="5">
    <location>
        <begin position="294"/>
        <end position="310"/>
    </location>
</feature>
<evidence type="ECO:0000256" key="1">
    <source>
        <dbReference type="ARBA" id="ARBA00004141"/>
    </source>
</evidence>
<feature type="transmembrane region" description="Helical" evidence="5">
    <location>
        <begin position="40"/>
        <end position="68"/>
    </location>
</feature>
<dbReference type="KEGG" id="orp:MOP44_08430"/>
<feature type="transmembrane region" description="Helical" evidence="5">
    <location>
        <begin position="105"/>
        <end position="121"/>
    </location>
</feature>
<evidence type="ECO:0000256" key="5">
    <source>
        <dbReference type="SAM" id="Phobius"/>
    </source>
</evidence>
<dbReference type="AlphaFoldDB" id="A0A9J7BXX2"/>
<comment type="subcellular location">
    <subcellularLocation>
        <location evidence="1">Membrane</location>
        <topology evidence="1">Multi-pass membrane protein</topology>
    </subcellularLocation>
</comment>
<dbReference type="RefSeq" id="WP_260795592.1">
    <property type="nucleotide sequence ID" value="NZ_CP093313.1"/>
</dbReference>
<proteinExistence type="predicted"/>
<sequence>MAASEIPHGSAPTGPHFLADIYCFDWKAFRFELPLMSASAVALCLFTGIAVGHPGGGLIAGGGAFTVGFGPNQRIADSRLIPMIAAVLATSAAALAGTVAGHNDYWLLVAAGVCAVIYGVLTTRHTGLAWVGQQAGVALLVASAFPTGPKPALERAGLLAAGGIVQLIVTSAGLRLIPDLQKDVLYVATSMLNAVRQEDRSVLQLLREIPQSFPCFSASQAAVYSTRLLITILIATEVYRRLGIQSGYWIPMTALLVQKPAWSESLTRAAARVLGTLAGAWLGSLFIAHIAPRPVYLAAITAIFALLAYATNSVNYALFTTALTGYIVFLLSLNEIPGMVIAHRRGWCTAIGAGIAVLIHVDALLRLRANGRMVPSAERAS</sequence>
<evidence type="ECO:0000256" key="2">
    <source>
        <dbReference type="ARBA" id="ARBA00022692"/>
    </source>
</evidence>
<gene>
    <name evidence="7" type="ORF">MOP44_08430</name>
</gene>
<dbReference type="EMBL" id="CP093313">
    <property type="protein sequence ID" value="UWZ85958.1"/>
    <property type="molecule type" value="Genomic_DNA"/>
</dbReference>
<dbReference type="Proteomes" id="UP001059380">
    <property type="component" value="Chromosome"/>
</dbReference>
<evidence type="ECO:0000256" key="3">
    <source>
        <dbReference type="ARBA" id="ARBA00022989"/>
    </source>
</evidence>
<evidence type="ECO:0000313" key="8">
    <source>
        <dbReference type="Proteomes" id="UP001059380"/>
    </source>
</evidence>
<feature type="transmembrane region" description="Helical" evidence="5">
    <location>
        <begin position="157"/>
        <end position="177"/>
    </location>
</feature>